<proteinExistence type="inferred from homology"/>
<organism evidence="15 16">
    <name type="scientific">Pseudomonas mangrovi</name>
    <dbReference type="NCBI Taxonomy" id="2161748"/>
    <lineage>
        <taxon>Bacteria</taxon>
        <taxon>Pseudomonadati</taxon>
        <taxon>Pseudomonadota</taxon>
        <taxon>Gammaproteobacteria</taxon>
        <taxon>Pseudomonadales</taxon>
        <taxon>Pseudomonadaceae</taxon>
        <taxon>Pseudomonas</taxon>
    </lineage>
</organism>
<dbReference type="Pfam" id="PF01292">
    <property type="entry name" value="Ni_hydr_CYTB"/>
    <property type="match status" value="1"/>
</dbReference>
<dbReference type="PANTHER" id="PTHR30529">
    <property type="entry name" value="CYTOCHROME B561"/>
    <property type="match status" value="1"/>
</dbReference>
<evidence type="ECO:0000313" key="16">
    <source>
        <dbReference type="Proteomes" id="UP000244064"/>
    </source>
</evidence>
<evidence type="ECO:0000256" key="3">
    <source>
        <dbReference type="ARBA" id="ARBA00022448"/>
    </source>
</evidence>
<evidence type="ECO:0000256" key="13">
    <source>
        <dbReference type="SAM" id="Phobius"/>
    </source>
</evidence>
<keyword evidence="8" id="KW-0249">Electron transport</keyword>
<dbReference type="GO" id="GO:0005886">
    <property type="term" value="C:plasma membrane"/>
    <property type="evidence" value="ECO:0007669"/>
    <property type="project" value="UniProtKB-SubCell"/>
</dbReference>
<dbReference type="EMBL" id="QASN01000002">
    <property type="protein sequence ID" value="PTU76197.1"/>
    <property type="molecule type" value="Genomic_DNA"/>
</dbReference>
<feature type="domain" description="Cytochrome b561 bacterial/Ni-hydrogenase" evidence="14">
    <location>
        <begin position="7"/>
        <end position="175"/>
    </location>
</feature>
<evidence type="ECO:0000256" key="11">
    <source>
        <dbReference type="ARBA" id="ARBA00023136"/>
    </source>
</evidence>
<keyword evidence="6 13" id="KW-0812">Transmembrane</keyword>
<evidence type="ECO:0000256" key="2">
    <source>
        <dbReference type="ARBA" id="ARBA00004651"/>
    </source>
</evidence>
<evidence type="ECO:0000256" key="6">
    <source>
        <dbReference type="ARBA" id="ARBA00022692"/>
    </source>
</evidence>
<keyword evidence="7" id="KW-0479">Metal-binding</keyword>
<keyword evidence="3" id="KW-0813">Transport</keyword>
<evidence type="ECO:0000256" key="12">
    <source>
        <dbReference type="ARBA" id="ARBA00037975"/>
    </source>
</evidence>
<comment type="subcellular location">
    <subcellularLocation>
        <location evidence="2">Cell membrane</location>
        <topology evidence="2">Multi-pass membrane protein</topology>
    </subcellularLocation>
</comment>
<dbReference type="InterPro" id="IPR016174">
    <property type="entry name" value="Di-haem_cyt_TM"/>
</dbReference>
<evidence type="ECO:0000256" key="7">
    <source>
        <dbReference type="ARBA" id="ARBA00022723"/>
    </source>
</evidence>
<evidence type="ECO:0000313" key="15">
    <source>
        <dbReference type="EMBL" id="PTU76197.1"/>
    </source>
</evidence>
<dbReference type="PANTHER" id="PTHR30529:SF6">
    <property type="entry name" value="BLL0291 PROTEIN"/>
    <property type="match status" value="1"/>
</dbReference>
<feature type="transmembrane region" description="Helical" evidence="13">
    <location>
        <begin position="12"/>
        <end position="34"/>
    </location>
</feature>
<dbReference type="OrthoDB" id="1247465at2"/>
<accession>A0A2T5PER5</accession>
<dbReference type="GO" id="GO:0046872">
    <property type="term" value="F:metal ion binding"/>
    <property type="evidence" value="ECO:0007669"/>
    <property type="project" value="UniProtKB-KW"/>
</dbReference>
<protein>
    <submittedName>
        <fullName evidence="15">Cytochrome B</fullName>
    </submittedName>
</protein>
<dbReference type="RefSeq" id="WP_108104295.1">
    <property type="nucleotide sequence ID" value="NZ_QASN01000002.1"/>
</dbReference>
<dbReference type="GO" id="GO:0009055">
    <property type="term" value="F:electron transfer activity"/>
    <property type="evidence" value="ECO:0007669"/>
    <property type="project" value="InterPro"/>
</dbReference>
<keyword evidence="4" id="KW-1003">Cell membrane</keyword>
<dbReference type="GO" id="GO:0022904">
    <property type="term" value="P:respiratory electron transport chain"/>
    <property type="evidence" value="ECO:0007669"/>
    <property type="project" value="InterPro"/>
</dbReference>
<comment type="cofactor">
    <cofactor evidence="1">
        <name>heme b</name>
        <dbReference type="ChEBI" id="CHEBI:60344"/>
    </cofactor>
</comment>
<evidence type="ECO:0000256" key="8">
    <source>
        <dbReference type="ARBA" id="ARBA00022982"/>
    </source>
</evidence>
<gene>
    <name evidence="15" type="ORF">DBO85_00720</name>
</gene>
<keyword evidence="5" id="KW-0349">Heme</keyword>
<sequence>MSRPQIFPWPLRLLHWLMAVALLGMLFVGVGMVASVEGSQPTLVAWHKSLGVVLLALVCLRLVLRLLLPTPPLPADMPGVQKLAAHASHWLLYALMFAQPLVGWAMQSAAGYPLVLFGQWPLPALLAENAGHYSLLREAHAWLAYTLFATILLHLAAGLYHGLIRRDGVLEAMLGKQRPL</sequence>
<feature type="transmembrane region" description="Helical" evidence="13">
    <location>
        <begin position="142"/>
        <end position="163"/>
    </location>
</feature>
<keyword evidence="16" id="KW-1185">Reference proteome</keyword>
<comment type="similarity">
    <text evidence="12">Belongs to the cytochrome b561 family.</text>
</comment>
<feature type="transmembrane region" description="Helical" evidence="13">
    <location>
        <begin position="46"/>
        <end position="68"/>
    </location>
</feature>
<dbReference type="AlphaFoldDB" id="A0A2T5PER5"/>
<name>A0A2T5PER5_9PSED</name>
<evidence type="ECO:0000256" key="10">
    <source>
        <dbReference type="ARBA" id="ARBA00023004"/>
    </source>
</evidence>
<evidence type="ECO:0000259" key="14">
    <source>
        <dbReference type="Pfam" id="PF01292"/>
    </source>
</evidence>
<dbReference type="Gene3D" id="1.20.950.20">
    <property type="entry name" value="Transmembrane di-heme cytochromes, Chain C"/>
    <property type="match status" value="1"/>
</dbReference>
<evidence type="ECO:0000256" key="1">
    <source>
        <dbReference type="ARBA" id="ARBA00001970"/>
    </source>
</evidence>
<feature type="transmembrane region" description="Helical" evidence="13">
    <location>
        <begin position="89"/>
        <end position="106"/>
    </location>
</feature>
<keyword evidence="9 13" id="KW-1133">Transmembrane helix</keyword>
<keyword evidence="11 13" id="KW-0472">Membrane</keyword>
<dbReference type="SUPFAM" id="SSF81342">
    <property type="entry name" value="Transmembrane di-heme cytochromes"/>
    <property type="match status" value="1"/>
</dbReference>
<evidence type="ECO:0000256" key="9">
    <source>
        <dbReference type="ARBA" id="ARBA00022989"/>
    </source>
</evidence>
<reference evidence="15 16" key="1">
    <citation type="submission" date="2018-04" db="EMBL/GenBank/DDBJ databases">
        <title>Pseudomonas sp. nov., isolated from mangrove soil.</title>
        <authorList>
            <person name="Chen C."/>
        </authorList>
    </citation>
    <scope>NUCLEOTIDE SEQUENCE [LARGE SCALE GENOMIC DNA]</scope>
    <source>
        <strain evidence="15 16">TC-11</strain>
    </source>
</reference>
<keyword evidence="10" id="KW-0408">Iron</keyword>
<evidence type="ECO:0000256" key="4">
    <source>
        <dbReference type="ARBA" id="ARBA00022475"/>
    </source>
</evidence>
<dbReference type="InterPro" id="IPR052168">
    <property type="entry name" value="Cytochrome_b561_oxidase"/>
</dbReference>
<evidence type="ECO:0000256" key="5">
    <source>
        <dbReference type="ARBA" id="ARBA00022617"/>
    </source>
</evidence>
<dbReference type="GO" id="GO:0020037">
    <property type="term" value="F:heme binding"/>
    <property type="evidence" value="ECO:0007669"/>
    <property type="project" value="TreeGrafter"/>
</dbReference>
<dbReference type="Proteomes" id="UP000244064">
    <property type="component" value="Unassembled WGS sequence"/>
</dbReference>
<comment type="caution">
    <text evidence="15">The sequence shown here is derived from an EMBL/GenBank/DDBJ whole genome shotgun (WGS) entry which is preliminary data.</text>
</comment>
<dbReference type="InterPro" id="IPR011577">
    <property type="entry name" value="Cyt_b561_bac/Ni-Hgenase"/>
</dbReference>